<dbReference type="Proteomes" id="UP000254817">
    <property type="component" value="Unassembled WGS sequence"/>
</dbReference>
<evidence type="ECO:0000313" key="2">
    <source>
        <dbReference type="Proteomes" id="UP000254817"/>
    </source>
</evidence>
<accession>A0A376MU31</accession>
<evidence type="ECO:0000313" key="1">
    <source>
        <dbReference type="EMBL" id="STG53544.1"/>
    </source>
</evidence>
<gene>
    <name evidence="1" type="ORF">NCTC11112_04090</name>
</gene>
<dbReference type="AlphaFoldDB" id="A0A376MU31"/>
<name>A0A376MU31_ECOLX</name>
<reference evidence="1 2" key="1">
    <citation type="submission" date="2018-06" db="EMBL/GenBank/DDBJ databases">
        <authorList>
            <consortium name="Pathogen Informatics"/>
            <person name="Doyle S."/>
        </authorList>
    </citation>
    <scope>NUCLEOTIDE SEQUENCE [LARGE SCALE GENOMIC DNA]</scope>
    <source>
        <strain evidence="1 2">NCTC11112</strain>
    </source>
</reference>
<proteinExistence type="predicted"/>
<organism evidence="1 2">
    <name type="scientific">Escherichia coli</name>
    <dbReference type="NCBI Taxonomy" id="562"/>
    <lineage>
        <taxon>Bacteria</taxon>
        <taxon>Pseudomonadati</taxon>
        <taxon>Pseudomonadota</taxon>
        <taxon>Gammaproteobacteria</taxon>
        <taxon>Enterobacterales</taxon>
        <taxon>Enterobacteriaceae</taxon>
        <taxon>Escherichia</taxon>
    </lineage>
</organism>
<dbReference type="EMBL" id="UGAW01000001">
    <property type="protein sequence ID" value="STG53544.1"/>
    <property type="molecule type" value="Genomic_DNA"/>
</dbReference>
<sequence length="59" mass="7055">MYIDLIFYKFTSNLARQLLIKVISVFGEKKDRVHETISYKNNKNMNMLPMQYMFCIGSK</sequence>
<protein>
    <submittedName>
        <fullName evidence="1">Uncharacterized protein</fullName>
    </submittedName>
</protein>